<dbReference type="Proteomes" id="UP000239047">
    <property type="component" value="Unassembled WGS sequence"/>
</dbReference>
<keyword evidence="2" id="KW-1185">Reference proteome</keyword>
<evidence type="ECO:0000313" key="1">
    <source>
        <dbReference type="EMBL" id="PPA70341.1"/>
    </source>
</evidence>
<sequence length="155" mass="17699">MFEWFKKKKERPSAFRAVSSEDQQMPANEAVKVLYDLKEFDLNYEYRAARSVFVPKKDGIYLIIATISFNPASYDQNYRARLDIRINQNPYEVADNDFWGEGVPDENVVQVSAILKLEADDEVEIYAESSFPGTIKKNVPGDNATSFSAARLVEL</sequence>
<dbReference type="AlphaFoldDB" id="A0A2S5GBQ0"/>
<dbReference type="InterPro" id="IPR008983">
    <property type="entry name" value="Tumour_necrosis_fac-like_dom"/>
</dbReference>
<accession>A0A2S5GBQ0</accession>
<comment type="caution">
    <text evidence="1">The sequence shown here is derived from an EMBL/GenBank/DDBJ whole genome shotgun (WGS) entry which is preliminary data.</text>
</comment>
<dbReference type="Gene3D" id="2.60.120.40">
    <property type="match status" value="1"/>
</dbReference>
<dbReference type="RefSeq" id="WP_104058291.1">
    <property type="nucleotide sequence ID" value="NZ_PREZ01000004.1"/>
</dbReference>
<reference evidence="1 2" key="1">
    <citation type="submission" date="2018-02" db="EMBL/GenBank/DDBJ databases">
        <title>Jeotgalibacillus proteolyticum sp. nov. a protease producing bacterium isolated from ocean sediments of Laizhou Bay.</title>
        <authorList>
            <person name="Li Y."/>
        </authorList>
    </citation>
    <scope>NUCLEOTIDE SEQUENCE [LARGE SCALE GENOMIC DNA]</scope>
    <source>
        <strain evidence="1 2">22-7</strain>
    </source>
</reference>
<organism evidence="1 2">
    <name type="scientific">Jeotgalibacillus proteolyticus</name>
    <dbReference type="NCBI Taxonomy" id="2082395"/>
    <lineage>
        <taxon>Bacteria</taxon>
        <taxon>Bacillati</taxon>
        <taxon>Bacillota</taxon>
        <taxon>Bacilli</taxon>
        <taxon>Bacillales</taxon>
        <taxon>Caryophanaceae</taxon>
        <taxon>Jeotgalibacillus</taxon>
    </lineage>
</organism>
<dbReference type="SUPFAM" id="SSF49842">
    <property type="entry name" value="TNF-like"/>
    <property type="match status" value="1"/>
</dbReference>
<gene>
    <name evidence="1" type="ORF">C4B60_12240</name>
</gene>
<dbReference type="EMBL" id="PREZ01000004">
    <property type="protein sequence ID" value="PPA70341.1"/>
    <property type="molecule type" value="Genomic_DNA"/>
</dbReference>
<name>A0A2S5GBQ0_9BACL</name>
<protein>
    <submittedName>
        <fullName evidence="1">ABC transporter permease</fullName>
    </submittedName>
</protein>
<dbReference type="OrthoDB" id="2662674at2"/>
<evidence type="ECO:0000313" key="2">
    <source>
        <dbReference type="Proteomes" id="UP000239047"/>
    </source>
</evidence>
<proteinExistence type="predicted"/>